<evidence type="ECO:0000259" key="5">
    <source>
        <dbReference type="Pfam" id="PF04101"/>
    </source>
</evidence>
<dbReference type="SUPFAM" id="SSF53756">
    <property type="entry name" value="UDP-Glycosyltransferase/glycogen phosphorylase"/>
    <property type="match status" value="1"/>
</dbReference>
<comment type="similarity">
    <text evidence="2">Belongs to the glycosyltransferase 28 family.</text>
</comment>
<dbReference type="KEGG" id="nano:G5V58_13550"/>
<sequence length="379" mass="39525">MEPVPESASWSGVVQVGRRILQSVNTGGVFVVSGSYGAGHDAAADALTQRLRSAGHRVRRLDVAEELPWRIGALLRWLYFIQLRLLPGSWGSTLRFLQRDGWPLRLVRCLLGLLGRGLAAQVADATLVVSTHPFASQALGEARARGALDVPVVTYLTDASVHRLWVHGAVDLHLAIHELTAGQARALGGRTAVVRPVVAAVGVPSPLDWLAPWPVDRPAALVVGGSCGVGDLHQTAEDLLATGLVTPVVACGSNDRLRAQLRDVPGIVALGWRDDMAALVAAASCVVQNAGGMTSLEALAAGTPTITYRPIPGHGTTNAEVLHRAGLVPWASDPADLPGVVARALLRSAPSGLPAGAPDVLETLERHALVAPTPALVAA</sequence>
<feature type="domain" description="Glycosyl transferase family 28 C-terminal" evidence="5">
    <location>
        <begin position="221"/>
        <end position="326"/>
    </location>
</feature>
<gene>
    <name evidence="7" type="ORF">G5V58_13550</name>
</gene>
<organism evidence="7 8">
    <name type="scientific">Nocardioides anomalus</name>
    <dbReference type="NCBI Taxonomy" id="2712223"/>
    <lineage>
        <taxon>Bacteria</taxon>
        <taxon>Bacillati</taxon>
        <taxon>Actinomycetota</taxon>
        <taxon>Actinomycetes</taxon>
        <taxon>Propionibacteriales</taxon>
        <taxon>Nocardioidaceae</taxon>
        <taxon>Nocardioides</taxon>
    </lineage>
</organism>
<feature type="domain" description="Diacylglycerol glucosyltransferase N-terminal" evidence="6">
    <location>
        <begin position="40"/>
        <end position="189"/>
    </location>
</feature>
<dbReference type="InterPro" id="IPR009695">
    <property type="entry name" value="Diacylglyc_glucosyltr_N"/>
</dbReference>
<dbReference type="GO" id="GO:0016020">
    <property type="term" value="C:membrane"/>
    <property type="evidence" value="ECO:0007669"/>
    <property type="project" value="UniProtKB-SubCell"/>
</dbReference>
<evidence type="ECO:0000256" key="2">
    <source>
        <dbReference type="ARBA" id="ARBA00006962"/>
    </source>
</evidence>
<dbReference type="InterPro" id="IPR050519">
    <property type="entry name" value="Glycosyltransf_28_UgtP"/>
</dbReference>
<dbReference type="PANTHER" id="PTHR43025:SF3">
    <property type="entry name" value="MONOGALACTOSYLDIACYLGLYCEROL SYNTHASE 1, CHLOROPLASTIC"/>
    <property type="match status" value="1"/>
</dbReference>
<evidence type="ECO:0000313" key="7">
    <source>
        <dbReference type="EMBL" id="QIG45968.1"/>
    </source>
</evidence>
<keyword evidence="3" id="KW-0328">Glycosyltransferase</keyword>
<evidence type="ECO:0000256" key="1">
    <source>
        <dbReference type="ARBA" id="ARBA00004370"/>
    </source>
</evidence>
<proteinExistence type="inferred from homology"/>
<accession>A0A6G6WKV1</accession>
<evidence type="ECO:0000256" key="3">
    <source>
        <dbReference type="ARBA" id="ARBA00022676"/>
    </source>
</evidence>
<evidence type="ECO:0000256" key="4">
    <source>
        <dbReference type="ARBA" id="ARBA00022679"/>
    </source>
</evidence>
<dbReference type="GO" id="GO:0009247">
    <property type="term" value="P:glycolipid biosynthetic process"/>
    <property type="evidence" value="ECO:0007669"/>
    <property type="project" value="InterPro"/>
</dbReference>
<dbReference type="GO" id="GO:0016758">
    <property type="term" value="F:hexosyltransferase activity"/>
    <property type="evidence" value="ECO:0007669"/>
    <property type="project" value="InterPro"/>
</dbReference>
<dbReference type="PANTHER" id="PTHR43025">
    <property type="entry name" value="MONOGALACTOSYLDIACYLGLYCEROL SYNTHASE"/>
    <property type="match status" value="1"/>
</dbReference>
<evidence type="ECO:0000313" key="8">
    <source>
        <dbReference type="Proteomes" id="UP000502996"/>
    </source>
</evidence>
<protein>
    <submittedName>
        <fullName evidence="7">Glycosyltransferase</fullName>
    </submittedName>
</protein>
<name>A0A6G6WKV1_9ACTN</name>
<dbReference type="Gene3D" id="3.40.50.2000">
    <property type="entry name" value="Glycogen Phosphorylase B"/>
    <property type="match status" value="1"/>
</dbReference>
<dbReference type="Proteomes" id="UP000502996">
    <property type="component" value="Chromosome"/>
</dbReference>
<keyword evidence="8" id="KW-1185">Reference proteome</keyword>
<dbReference type="EMBL" id="CP049257">
    <property type="protein sequence ID" value="QIG45968.1"/>
    <property type="molecule type" value="Genomic_DNA"/>
</dbReference>
<keyword evidence="4 7" id="KW-0808">Transferase</keyword>
<dbReference type="InterPro" id="IPR007235">
    <property type="entry name" value="Glyco_trans_28_C"/>
</dbReference>
<dbReference type="Pfam" id="PF04101">
    <property type="entry name" value="Glyco_tran_28_C"/>
    <property type="match status" value="1"/>
</dbReference>
<dbReference type="AlphaFoldDB" id="A0A6G6WKV1"/>
<evidence type="ECO:0000259" key="6">
    <source>
        <dbReference type="Pfam" id="PF06925"/>
    </source>
</evidence>
<comment type="subcellular location">
    <subcellularLocation>
        <location evidence="1">Membrane</location>
    </subcellularLocation>
</comment>
<dbReference type="Pfam" id="PF06925">
    <property type="entry name" value="MGDG_synth"/>
    <property type="match status" value="1"/>
</dbReference>
<reference evidence="7 8" key="1">
    <citation type="submission" date="2020-02" db="EMBL/GenBank/DDBJ databases">
        <title>Full genome sequence of Nocardioides sp. R-3366.</title>
        <authorList>
            <person name="Im W.-T."/>
        </authorList>
    </citation>
    <scope>NUCLEOTIDE SEQUENCE [LARGE SCALE GENOMIC DNA]</scope>
    <source>
        <strain evidence="7 8">R-3366</strain>
    </source>
</reference>